<accession>A0ABU4M407</accession>
<dbReference type="Gene3D" id="1.20.1560.10">
    <property type="entry name" value="ABC transporter type 1, transmembrane domain"/>
    <property type="match status" value="1"/>
</dbReference>
<keyword evidence="6 8" id="KW-0472">Membrane</keyword>
<feature type="transmembrane region" description="Helical" evidence="8">
    <location>
        <begin position="135"/>
        <end position="160"/>
    </location>
</feature>
<evidence type="ECO:0000259" key="10">
    <source>
        <dbReference type="PROSITE" id="PS50929"/>
    </source>
</evidence>
<dbReference type="PROSITE" id="PS00211">
    <property type="entry name" value="ABC_TRANSPORTER_1"/>
    <property type="match status" value="1"/>
</dbReference>
<evidence type="ECO:0000256" key="4">
    <source>
        <dbReference type="ARBA" id="ARBA00022840"/>
    </source>
</evidence>
<evidence type="ECO:0000256" key="2">
    <source>
        <dbReference type="ARBA" id="ARBA00022692"/>
    </source>
</evidence>
<dbReference type="PANTHER" id="PTHR43394:SF1">
    <property type="entry name" value="ATP-BINDING CASSETTE SUB-FAMILY B MEMBER 10, MITOCHONDRIAL"/>
    <property type="match status" value="1"/>
</dbReference>
<keyword evidence="4 11" id="KW-0067">ATP-binding</keyword>
<gene>
    <name evidence="11" type="ORF">PV666_28970</name>
</gene>
<dbReference type="PANTHER" id="PTHR43394">
    <property type="entry name" value="ATP-DEPENDENT PERMEASE MDL1, MITOCHONDRIAL"/>
    <property type="match status" value="1"/>
</dbReference>
<dbReference type="SUPFAM" id="SSF90123">
    <property type="entry name" value="ABC transporter transmembrane region"/>
    <property type="match status" value="1"/>
</dbReference>
<protein>
    <submittedName>
        <fullName evidence="11">ABC transporter ATP-binding protein</fullName>
    </submittedName>
</protein>
<dbReference type="InterPro" id="IPR039421">
    <property type="entry name" value="Type_1_exporter"/>
</dbReference>
<dbReference type="GO" id="GO:0005524">
    <property type="term" value="F:ATP binding"/>
    <property type="evidence" value="ECO:0007669"/>
    <property type="project" value="UniProtKB-KW"/>
</dbReference>
<sequence>MPCHENTRSSVRSLMRLYPYIRPYRRRLRAGTALAALAALLALAMPQVLKWIVDGPLARRDPSGVVLGGLALLLVGVAEAVLFGVRRRVTAGPLADIEAGLRTGFHRHAQRLPVAVHDEWSSGQLLSRGMSDPQVVRMVVAGPLTFLPVHTVTLVAGAVVLFVERWTLAVVVLSPVAPLIFLSYRFESRYAAATRRAQDLSGDLTTTVLESVTGIRVIKGFRRGDDRIARFREQVARAREAEAYKARLLGGIAVPVAVLPGLAMTGALVAGAVQVARGELSTGTLLAFMGTVAALRPAIEQSGGLLAVCHDGAAAADRYFEVLDQRGGTGSAASARREPASRPAPARPGPVSCPALSKAAPARRGPAELVLTDVGFRHPDTPTGSPPALRNISLRIAPGETLAVVGPTGSGKTTLASLITGLYAPTTGRITLDGVDTSAVPRADWTSAVSVAFDEPVLFSGTLADNVLMGAEATPGDVEQALRAACADTFVSRLAEGLRTRVGENGLSLSGGQRQRIALARVLVRRPRLAVLDDPLSALDLRTEARVHDAVRQVLASTTAVVIAHRPSTVLLADRVVVLDEGRVVAVGTHEELLAASPAYRALMTFDLREGSDGRA</sequence>
<evidence type="ECO:0000313" key="12">
    <source>
        <dbReference type="Proteomes" id="UP001272987"/>
    </source>
</evidence>
<organism evidence="11 12">
    <name type="scientific">Streptomyces acidiscabies</name>
    <dbReference type="NCBI Taxonomy" id="42234"/>
    <lineage>
        <taxon>Bacteria</taxon>
        <taxon>Bacillati</taxon>
        <taxon>Actinomycetota</taxon>
        <taxon>Actinomycetes</taxon>
        <taxon>Kitasatosporales</taxon>
        <taxon>Streptomycetaceae</taxon>
        <taxon>Streptomyces</taxon>
    </lineage>
</organism>
<evidence type="ECO:0000259" key="9">
    <source>
        <dbReference type="PROSITE" id="PS50893"/>
    </source>
</evidence>
<keyword evidence="2 8" id="KW-0812">Transmembrane</keyword>
<dbReference type="PROSITE" id="PS50929">
    <property type="entry name" value="ABC_TM1F"/>
    <property type="match status" value="1"/>
</dbReference>
<dbReference type="EMBL" id="JARAWP010000018">
    <property type="protein sequence ID" value="MDX3021892.1"/>
    <property type="molecule type" value="Genomic_DNA"/>
</dbReference>
<name>A0ABU4M407_9ACTN</name>
<feature type="transmembrane region" description="Helical" evidence="8">
    <location>
        <begin position="166"/>
        <end position="186"/>
    </location>
</feature>
<dbReference type="Proteomes" id="UP001272987">
    <property type="component" value="Unassembled WGS sequence"/>
</dbReference>
<dbReference type="RefSeq" id="WP_234369707.1">
    <property type="nucleotide sequence ID" value="NZ_JARAWP010000018.1"/>
</dbReference>
<proteinExistence type="predicted"/>
<dbReference type="SMART" id="SM00382">
    <property type="entry name" value="AAA"/>
    <property type="match status" value="1"/>
</dbReference>
<reference evidence="11 12" key="1">
    <citation type="journal article" date="2023" name="Microb. Genom.">
        <title>Mesoterricola silvestris gen. nov., sp. nov., Mesoterricola sediminis sp. nov., Geothrix oryzae sp. nov., Geothrix edaphica sp. nov., Geothrix rubra sp. nov., and Geothrix limicola sp. nov., six novel members of Acidobacteriota isolated from soils.</title>
        <authorList>
            <person name="Weisberg A.J."/>
            <person name="Pearce E."/>
            <person name="Kramer C.G."/>
            <person name="Chang J.H."/>
            <person name="Clarke C.R."/>
        </authorList>
    </citation>
    <scope>NUCLEOTIDE SEQUENCE [LARGE SCALE GENOMIC DNA]</scope>
    <source>
        <strain evidence="11 12">NB05-1H</strain>
    </source>
</reference>
<feature type="transmembrane region" description="Helical" evidence="8">
    <location>
        <begin position="62"/>
        <end position="85"/>
    </location>
</feature>
<evidence type="ECO:0000256" key="1">
    <source>
        <dbReference type="ARBA" id="ARBA00004651"/>
    </source>
</evidence>
<dbReference type="InterPro" id="IPR017871">
    <property type="entry name" value="ABC_transporter-like_CS"/>
</dbReference>
<dbReference type="Gene3D" id="3.40.50.300">
    <property type="entry name" value="P-loop containing nucleotide triphosphate hydrolases"/>
    <property type="match status" value="1"/>
</dbReference>
<dbReference type="InterPro" id="IPR036640">
    <property type="entry name" value="ABC1_TM_sf"/>
</dbReference>
<dbReference type="InterPro" id="IPR003439">
    <property type="entry name" value="ABC_transporter-like_ATP-bd"/>
</dbReference>
<evidence type="ECO:0000256" key="5">
    <source>
        <dbReference type="ARBA" id="ARBA00022989"/>
    </source>
</evidence>
<evidence type="ECO:0000256" key="3">
    <source>
        <dbReference type="ARBA" id="ARBA00022741"/>
    </source>
</evidence>
<feature type="domain" description="ABC transmembrane type-1" evidence="10">
    <location>
        <begin position="30"/>
        <end position="307"/>
    </location>
</feature>
<dbReference type="InterPro" id="IPR027417">
    <property type="entry name" value="P-loop_NTPase"/>
</dbReference>
<dbReference type="Pfam" id="PF00005">
    <property type="entry name" value="ABC_tran"/>
    <property type="match status" value="1"/>
</dbReference>
<feature type="domain" description="ABC transporter" evidence="9">
    <location>
        <begin position="369"/>
        <end position="606"/>
    </location>
</feature>
<comment type="caution">
    <text evidence="11">The sequence shown here is derived from an EMBL/GenBank/DDBJ whole genome shotgun (WGS) entry which is preliminary data.</text>
</comment>
<dbReference type="PROSITE" id="PS50893">
    <property type="entry name" value="ABC_TRANSPORTER_2"/>
    <property type="match status" value="1"/>
</dbReference>
<keyword evidence="3" id="KW-0547">Nucleotide-binding</keyword>
<keyword evidence="12" id="KW-1185">Reference proteome</keyword>
<evidence type="ECO:0000313" key="11">
    <source>
        <dbReference type="EMBL" id="MDX3021892.1"/>
    </source>
</evidence>
<comment type="subcellular location">
    <subcellularLocation>
        <location evidence="1">Cell membrane</location>
        <topology evidence="1">Multi-pass membrane protein</topology>
    </subcellularLocation>
</comment>
<dbReference type="Pfam" id="PF00664">
    <property type="entry name" value="ABC_membrane"/>
    <property type="match status" value="1"/>
</dbReference>
<feature type="region of interest" description="Disordered" evidence="7">
    <location>
        <begin position="328"/>
        <end position="360"/>
    </location>
</feature>
<keyword evidence="5 8" id="KW-1133">Transmembrane helix</keyword>
<evidence type="ECO:0000256" key="7">
    <source>
        <dbReference type="SAM" id="MobiDB-lite"/>
    </source>
</evidence>
<dbReference type="SUPFAM" id="SSF52540">
    <property type="entry name" value="P-loop containing nucleoside triphosphate hydrolases"/>
    <property type="match status" value="1"/>
</dbReference>
<dbReference type="InterPro" id="IPR003593">
    <property type="entry name" value="AAA+_ATPase"/>
</dbReference>
<evidence type="ECO:0000256" key="8">
    <source>
        <dbReference type="SAM" id="Phobius"/>
    </source>
</evidence>
<evidence type="ECO:0000256" key="6">
    <source>
        <dbReference type="ARBA" id="ARBA00023136"/>
    </source>
</evidence>
<feature type="transmembrane region" description="Helical" evidence="8">
    <location>
        <begin position="248"/>
        <end position="273"/>
    </location>
</feature>
<dbReference type="InterPro" id="IPR011527">
    <property type="entry name" value="ABC1_TM_dom"/>
</dbReference>